<feature type="compositionally biased region" description="Polar residues" evidence="1">
    <location>
        <begin position="294"/>
        <end position="306"/>
    </location>
</feature>
<feature type="compositionally biased region" description="Polar residues" evidence="1">
    <location>
        <begin position="193"/>
        <end position="204"/>
    </location>
</feature>
<keyword evidence="2" id="KW-0472">Membrane</keyword>
<evidence type="ECO:0000256" key="1">
    <source>
        <dbReference type="SAM" id="MobiDB-lite"/>
    </source>
</evidence>
<protein>
    <recommendedName>
        <fullName evidence="5">Zinc ribbon domain-containing protein</fullName>
    </recommendedName>
</protein>
<keyword evidence="2" id="KW-0812">Transmembrane</keyword>
<feature type="transmembrane region" description="Helical" evidence="2">
    <location>
        <begin position="906"/>
        <end position="927"/>
    </location>
</feature>
<feature type="region of interest" description="Disordered" evidence="1">
    <location>
        <begin position="408"/>
        <end position="432"/>
    </location>
</feature>
<keyword evidence="2" id="KW-1133">Transmembrane helix</keyword>
<gene>
    <name evidence="3" type="ORF">H8E29_12170</name>
</gene>
<feature type="region of interest" description="Disordered" evidence="1">
    <location>
        <begin position="573"/>
        <end position="593"/>
    </location>
</feature>
<feature type="compositionally biased region" description="Basic and acidic residues" evidence="1">
    <location>
        <begin position="250"/>
        <end position="263"/>
    </location>
</feature>
<sequence>MVETINCPVCGEVNPIELVDCNKCGRLLRQTTSELDGVGELINSGQIPTEKKTAELEMALPAWLRGAREGDKDDETTKTSDDSSLDSLSSPPPQAKESAPTKAAPLDWLAGLDNDDDEDEEEAADWLVNIQDNLPTEIEPEEEVPVGIPASEEPITATEAPRPSDEEEPLLQTGELPGWLSDLQGESAEENFESMSDLLSQKSSAAPKDLMDEGGFEGGDNLDWLSKLSKEEDAISSFEETPSVQPDSLSKTDADSPNFKEADSLPDWMGDLRPAGEVSTNETSPSIPIDEFSAQLSGESDASPISSLAEESRPLITRADLPDWLSSGGDASPEDKGQPEQMPITASDLPDWMTESAAELPAEESVEESLTPSSDDLPDWILPISSEDNPADSADQVDAFLAEDALEVEALSQEQASQKESVPSPDMAVDADENEIPSAIKAELPDWLSEMSQPAAESPPESTDEVSIPAFTEVEEPDLVASLPTVEGIDEEKETEDAPAPVTPLVEDNVFSSSTDENVDEIFGNETPDWLSSLDPTDEDLAEEEPDDIVPKVDGNLSGGELPGWVQAMRPVGTALSDPSAGSGESDNVTAESGPLAGLSGILPSGLDLGQINKPMAHSLKLNVSESQQSSATILEGLLASESKPGSFKPQTKYSSIPVVRWLIAALLFLMVGSSLLSQSHMTPSPNIVVPEIRDTIEIINQLPEAGSALLVFDYEAAFSGEMHAIAAPLIDHLMLRGEKLVILSTLPTGPALAEHFLAETQSSHNYQRNDEYLNLGYLPGGPSGILSFITSPRTAITAQVDGTSIWSFPPLESVATLSDFSVVIVMTADVEKGRAWVEQSTIPLRETGSPPLLMAISAQAEPILYPYYESGQVDGLVSGLSGGATYERLQGQSGLGRKYWDSYSVGLLLAEILIAVGAMVNLLAALKVRQARNKDEG</sequence>
<dbReference type="EMBL" id="JACNJN010000136">
    <property type="protein sequence ID" value="MBC8336014.1"/>
    <property type="molecule type" value="Genomic_DNA"/>
</dbReference>
<dbReference type="Proteomes" id="UP000614469">
    <property type="component" value="Unassembled WGS sequence"/>
</dbReference>
<name>A0A8J6TJG0_9CHLR</name>
<comment type="caution">
    <text evidence="3">The sequence shown here is derived from an EMBL/GenBank/DDBJ whole genome shotgun (WGS) entry which is preliminary data.</text>
</comment>
<accession>A0A8J6TJG0</accession>
<evidence type="ECO:0008006" key="5">
    <source>
        <dbReference type="Google" id="ProtNLM"/>
    </source>
</evidence>
<evidence type="ECO:0000313" key="4">
    <source>
        <dbReference type="Proteomes" id="UP000614469"/>
    </source>
</evidence>
<dbReference type="AlphaFoldDB" id="A0A8J6TJG0"/>
<proteinExistence type="predicted"/>
<feature type="region of interest" description="Disordered" evidence="1">
    <location>
        <begin position="486"/>
        <end position="544"/>
    </location>
</feature>
<evidence type="ECO:0000256" key="2">
    <source>
        <dbReference type="SAM" id="Phobius"/>
    </source>
</evidence>
<feature type="compositionally biased region" description="Polar residues" evidence="1">
    <location>
        <begin position="238"/>
        <end position="249"/>
    </location>
</feature>
<reference evidence="3 4" key="1">
    <citation type="submission" date="2020-08" db="EMBL/GenBank/DDBJ databases">
        <title>Bridging the membrane lipid divide: bacteria of the FCB group superphylum have the potential to synthesize archaeal ether lipids.</title>
        <authorList>
            <person name="Villanueva L."/>
            <person name="Von Meijenfeldt F.A.B."/>
            <person name="Westbye A.B."/>
            <person name="Yadav S."/>
            <person name="Hopmans E.C."/>
            <person name="Dutilh B.E."/>
            <person name="Sinninghe Damste J.S."/>
        </authorList>
    </citation>
    <scope>NUCLEOTIDE SEQUENCE [LARGE SCALE GENOMIC DNA]</scope>
    <source>
        <strain evidence="3">NIOZ-UU36</strain>
    </source>
</reference>
<feature type="compositionally biased region" description="Basic and acidic residues" evidence="1">
    <location>
        <begin position="66"/>
        <end position="81"/>
    </location>
</feature>
<feature type="region of interest" description="Disordered" evidence="1">
    <location>
        <begin position="135"/>
        <end position="396"/>
    </location>
</feature>
<evidence type="ECO:0000313" key="3">
    <source>
        <dbReference type="EMBL" id="MBC8336014.1"/>
    </source>
</evidence>
<feature type="compositionally biased region" description="Acidic residues" evidence="1">
    <location>
        <begin position="488"/>
        <end position="497"/>
    </location>
</feature>
<organism evidence="3 4">
    <name type="scientific">Candidatus Desulfolinea nitratireducens</name>
    <dbReference type="NCBI Taxonomy" id="2841698"/>
    <lineage>
        <taxon>Bacteria</taxon>
        <taxon>Bacillati</taxon>
        <taxon>Chloroflexota</taxon>
        <taxon>Anaerolineae</taxon>
        <taxon>Anaerolineales</taxon>
        <taxon>Anaerolineales incertae sedis</taxon>
        <taxon>Candidatus Desulfolinea</taxon>
    </lineage>
</organism>
<feature type="compositionally biased region" description="Polar residues" evidence="1">
    <location>
        <begin position="412"/>
        <end position="421"/>
    </location>
</feature>
<feature type="region of interest" description="Disordered" evidence="1">
    <location>
        <begin position="65"/>
        <end position="121"/>
    </location>
</feature>